<evidence type="ECO:0000256" key="2">
    <source>
        <dbReference type="ARBA" id="ARBA00023186"/>
    </source>
</evidence>
<comment type="similarity">
    <text evidence="3">Belongs to the UreF family.</text>
</comment>
<proteinExistence type="inferred from homology"/>
<dbReference type="Pfam" id="PF01730">
    <property type="entry name" value="UreF"/>
    <property type="match status" value="1"/>
</dbReference>
<dbReference type="Proteomes" id="UP000298138">
    <property type="component" value="Unassembled WGS sequence"/>
</dbReference>
<keyword evidence="4" id="KW-0732">Signal</keyword>
<name>A0A4S2MWU2_9PEZI</name>
<feature type="chain" id="PRO_5020378825" evidence="4">
    <location>
        <begin position="20"/>
        <end position="229"/>
    </location>
</feature>
<dbReference type="InParanoid" id="A0A4S2MWU2"/>
<keyword evidence="6" id="KW-1185">Reference proteome</keyword>
<evidence type="ECO:0000313" key="6">
    <source>
        <dbReference type="Proteomes" id="UP000298138"/>
    </source>
</evidence>
<protein>
    <submittedName>
        <fullName evidence="5">Urease accessory protein UreF</fullName>
    </submittedName>
</protein>
<accession>A0A4S2MWU2</accession>
<dbReference type="EMBL" id="ML220121">
    <property type="protein sequence ID" value="TGZ81128.1"/>
    <property type="molecule type" value="Genomic_DNA"/>
</dbReference>
<dbReference type="PANTHER" id="PTHR33620:SF1">
    <property type="entry name" value="UREASE ACCESSORY PROTEIN F"/>
    <property type="match status" value="1"/>
</dbReference>
<evidence type="ECO:0000256" key="1">
    <source>
        <dbReference type="ARBA" id="ARBA00022988"/>
    </source>
</evidence>
<gene>
    <name evidence="5" type="ORF">EX30DRAFT_341091</name>
</gene>
<dbReference type="PIRSF" id="PIRSF009467">
    <property type="entry name" value="Ureas_acces_UreF"/>
    <property type="match status" value="1"/>
</dbReference>
<reference evidence="5 6" key="1">
    <citation type="submission" date="2019-04" db="EMBL/GenBank/DDBJ databases">
        <title>Comparative genomics and transcriptomics to analyze fruiting body development in filamentous ascomycetes.</title>
        <authorList>
            <consortium name="DOE Joint Genome Institute"/>
            <person name="Lutkenhaus R."/>
            <person name="Traeger S."/>
            <person name="Breuer J."/>
            <person name="Kuo A."/>
            <person name="Lipzen A."/>
            <person name="Pangilinan J."/>
            <person name="Dilworth D."/>
            <person name="Sandor L."/>
            <person name="Poggeler S."/>
            <person name="Barry K."/>
            <person name="Grigoriev I.V."/>
            <person name="Nowrousian M."/>
        </authorList>
    </citation>
    <scope>NUCLEOTIDE SEQUENCE [LARGE SCALE GENOMIC DNA]</scope>
    <source>
        <strain evidence="5 6">CBS 389.68</strain>
    </source>
</reference>
<evidence type="ECO:0000256" key="3">
    <source>
        <dbReference type="ARBA" id="ARBA00046339"/>
    </source>
</evidence>
<sequence length="229" mass="25012">MNHAWLLLADSALPLGSFAFSSSLESYISHSAPSTPKLTRLSTFLPLTLRSTATTFLPFICAAHRDPEHAAYYDDVLDAATTCSVARRASISQGRALLTVYEKSLSAGVPQQGSAVDAYRLAIRRNEASGHFAVAWGVVCRAFELEVEEVCYVFMFNHAKAVLSAAVRLGVCGPYYSQKILVGSELREMVKEAVVDGKKRSVEEAGQSVPGLDLYQGRHELLYSRVFNS</sequence>
<dbReference type="AlphaFoldDB" id="A0A4S2MWU2"/>
<organism evidence="5 6">
    <name type="scientific">Ascodesmis nigricans</name>
    <dbReference type="NCBI Taxonomy" id="341454"/>
    <lineage>
        <taxon>Eukaryota</taxon>
        <taxon>Fungi</taxon>
        <taxon>Dikarya</taxon>
        <taxon>Ascomycota</taxon>
        <taxon>Pezizomycotina</taxon>
        <taxon>Pezizomycetes</taxon>
        <taxon>Pezizales</taxon>
        <taxon>Ascodesmidaceae</taxon>
        <taxon>Ascodesmis</taxon>
    </lineage>
</organism>
<dbReference type="OrthoDB" id="2550922at2759"/>
<keyword evidence="1" id="KW-0996">Nickel insertion</keyword>
<dbReference type="InterPro" id="IPR002639">
    <property type="entry name" value="UreF"/>
</dbReference>
<feature type="signal peptide" evidence="4">
    <location>
        <begin position="1"/>
        <end position="19"/>
    </location>
</feature>
<evidence type="ECO:0000256" key="4">
    <source>
        <dbReference type="SAM" id="SignalP"/>
    </source>
</evidence>
<keyword evidence="2" id="KW-0143">Chaperone</keyword>
<dbReference type="STRING" id="341454.A0A4S2MWU2"/>
<dbReference type="InterPro" id="IPR038277">
    <property type="entry name" value="UreF_sf"/>
</dbReference>
<dbReference type="Gene3D" id="1.10.4190.10">
    <property type="entry name" value="Urease accessory protein UreF"/>
    <property type="match status" value="1"/>
</dbReference>
<evidence type="ECO:0000313" key="5">
    <source>
        <dbReference type="EMBL" id="TGZ81128.1"/>
    </source>
</evidence>
<dbReference type="PANTHER" id="PTHR33620">
    <property type="entry name" value="UREASE ACCESSORY PROTEIN F"/>
    <property type="match status" value="1"/>
</dbReference>
<dbReference type="GO" id="GO:0016151">
    <property type="term" value="F:nickel cation binding"/>
    <property type="evidence" value="ECO:0007669"/>
    <property type="project" value="InterPro"/>
</dbReference>